<evidence type="ECO:0000313" key="2">
    <source>
        <dbReference type="Proteomes" id="UP001157418"/>
    </source>
</evidence>
<protein>
    <submittedName>
        <fullName evidence="1">Uncharacterized protein</fullName>
    </submittedName>
</protein>
<gene>
    <name evidence="1" type="ORF">LVIROSA_LOCUS27007</name>
</gene>
<evidence type="ECO:0000313" key="1">
    <source>
        <dbReference type="EMBL" id="CAH1440902.1"/>
    </source>
</evidence>
<comment type="caution">
    <text evidence="1">The sequence shown here is derived from an EMBL/GenBank/DDBJ whole genome shotgun (WGS) entry which is preliminary data.</text>
</comment>
<proteinExistence type="predicted"/>
<sequence>MSLRFYLLNNTKRTVSPFKILRVAIDFFNNISHRPNKIMAVLKENHKFRSYELDAFGRNIKLLGKQSVSTSILGAKWLASILGKYLLGIKTM</sequence>
<accession>A0AAU9NSL8</accession>
<name>A0AAU9NSL8_9ASTR</name>
<organism evidence="1 2">
    <name type="scientific">Lactuca virosa</name>
    <dbReference type="NCBI Taxonomy" id="75947"/>
    <lineage>
        <taxon>Eukaryota</taxon>
        <taxon>Viridiplantae</taxon>
        <taxon>Streptophyta</taxon>
        <taxon>Embryophyta</taxon>
        <taxon>Tracheophyta</taxon>
        <taxon>Spermatophyta</taxon>
        <taxon>Magnoliopsida</taxon>
        <taxon>eudicotyledons</taxon>
        <taxon>Gunneridae</taxon>
        <taxon>Pentapetalae</taxon>
        <taxon>asterids</taxon>
        <taxon>campanulids</taxon>
        <taxon>Asterales</taxon>
        <taxon>Asteraceae</taxon>
        <taxon>Cichorioideae</taxon>
        <taxon>Cichorieae</taxon>
        <taxon>Lactucinae</taxon>
        <taxon>Lactuca</taxon>
    </lineage>
</organism>
<dbReference type="EMBL" id="CAKMRJ010005412">
    <property type="protein sequence ID" value="CAH1440902.1"/>
    <property type="molecule type" value="Genomic_DNA"/>
</dbReference>
<reference evidence="1 2" key="1">
    <citation type="submission" date="2022-01" db="EMBL/GenBank/DDBJ databases">
        <authorList>
            <person name="Xiong W."/>
            <person name="Schranz E."/>
        </authorList>
    </citation>
    <scope>NUCLEOTIDE SEQUENCE [LARGE SCALE GENOMIC DNA]</scope>
</reference>
<dbReference type="Proteomes" id="UP001157418">
    <property type="component" value="Unassembled WGS sequence"/>
</dbReference>
<keyword evidence="2" id="KW-1185">Reference proteome</keyword>
<dbReference type="AlphaFoldDB" id="A0AAU9NSL8"/>